<organism evidence="2 3">
    <name type="scientific">Flavobacterium yafengii</name>
    <dbReference type="NCBI Taxonomy" id="3041253"/>
    <lineage>
        <taxon>Bacteria</taxon>
        <taxon>Pseudomonadati</taxon>
        <taxon>Bacteroidota</taxon>
        <taxon>Flavobacteriia</taxon>
        <taxon>Flavobacteriales</taxon>
        <taxon>Flavobacteriaceae</taxon>
        <taxon>Flavobacterium</taxon>
    </lineage>
</organism>
<keyword evidence="2" id="KW-0540">Nuclease</keyword>
<proteinExistence type="predicted"/>
<dbReference type="InterPro" id="IPR029471">
    <property type="entry name" value="HNH_5"/>
</dbReference>
<reference evidence="2 3" key="1">
    <citation type="submission" date="2023-04" db="EMBL/GenBank/DDBJ databases">
        <title>Two novel species of Flavobacterium.</title>
        <authorList>
            <person name="Liu Q."/>
            <person name="Xin Y.-H."/>
        </authorList>
    </citation>
    <scope>NUCLEOTIDE SEQUENCE [LARGE SCALE GENOMIC DNA]</scope>
    <source>
        <strain evidence="2 3">LB2P87</strain>
    </source>
</reference>
<feature type="domain" description="HNH endonuclease 5" evidence="1">
    <location>
        <begin position="10"/>
        <end position="53"/>
    </location>
</feature>
<dbReference type="GO" id="GO:0004519">
    <property type="term" value="F:endonuclease activity"/>
    <property type="evidence" value="ECO:0007669"/>
    <property type="project" value="UniProtKB-KW"/>
</dbReference>
<dbReference type="Pfam" id="PF14279">
    <property type="entry name" value="HNH_5"/>
    <property type="match status" value="1"/>
</dbReference>
<gene>
    <name evidence="2" type="ORF">QLS97_11155</name>
</gene>
<keyword evidence="2" id="KW-0255">Endonuclease</keyword>
<evidence type="ECO:0000313" key="2">
    <source>
        <dbReference type="EMBL" id="MDI5950205.1"/>
    </source>
</evidence>
<protein>
    <submittedName>
        <fullName evidence="2">HNH endonuclease</fullName>
    </submittedName>
</protein>
<dbReference type="Proteomes" id="UP001228643">
    <property type="component" value="Unassembled WGS sequence"/>
</dbReference>
<dbReference type="RefSeq" id="WP_282716725.1">
    <property type="nucleotide sequence ID" value="NZ_JASCRX010000010.1"/>
</dbReference>
<keyword evidence="3" id="KW-1185">Reference proteome</keyword>
<keyword evidence="2" id="KW-0378">Hydrolase</keyword>
<accession>A0AAW6TQW5</accession>
<evidence type="ECO:0000313" key="3">
    <source>
        <dbReference type="Proteomes" id="UP001228643"/>
    </source>
</evidence>
<dbReference type="EMBL" id="JASCRY010000003">
    <property type="protein sequence ID" value="MDI5950205.1"/>
    <property type="molecule type" value="Genomic_DNA"/>
</dbReference>
<dbReference type="AlphaFoldDB" id="A0AAW6TQW5"/>
<evidence type="ECO:0000259" key="1">
    <source>
        <dbReference type="Pfam" id="PF14279"/>
    </source>
</evidence>
<sequence length="258" mass="30267">MTNSINQKKCIWCLKSTSEVTFIKKAHTIPKSLGGQNFNRNVCDDCNYYFGNRDSHNGKYSIEVALKEAFSISRKRFLLGGIPKRKVGEFKSQFFEMKERKGKFRLGVKPSFMFASQLELCRAFKRGLYKMYFEELNRQKKVGFESSYDIIRSFSRYNLGDLPVLYFTRKIGVMIFFKSEAETPILYFSRMNYLYLDSQFAEIEFLGHVFGFPIAPFTKEEFENYASKSIEMKKDFFIEANIISKFTDIDISLNIMNN</sequence>
<name>A0AAW6TQW5_9FLAO</name>
<comment type="caution">
    <text evidence="2">The sequence shown here is derived from an EMBL/GenBank/DDBJ whole genome shotgun (WGS) entry which is preliminary data.</text>
</comment>